<evidence type="ECO:0000313" key="3">
    <source>
        <dbReference type="Proteomes" id="UP000315252"/>
    </source>
</evidence>
<evidence type="ECO:0000256" key="1">
    <source>
        <dbReference type="SAM" id="Phobius"/>
    </source>
</evidence>
<keyword evidence="1" id="KW-0812">Transmembrane</keyword>
<feature type="transmembrane region" description="Helical" evidence="1">
    <location>
        <begin position="40"/>
        <end position="61"/>
    </location>
</feature>
<comment type="caution">
    <text evidence="2">The sequence shown here is derived from an EMBL/GenBank/DDBJ whole genome shotgun (WGS) entry which is preliminary data.</text>
</comment>
<gene>
    <name evidence="2" type="ORF">FKG95_10050</name>
</gene>
<reference evidence="2 3" key="1">
    <citation type="submission" date="2019-06" db="EMBL/GenBank/DDBJ databases">
        <title>Whole genome sequence for Rhodospirillaceae sp. R148.</title>
        <authorList>
            <person name="Wang G."/>
        </authorList>
    </citation>
    <scope>NUCLEOTIDE SEQUENCE [LARGE SCALE GENOMIC DNA]</scope>
    <source>
        <strain evidence="2 3">R148</strain>
    </source>
</reference>
<keyword evidence="1" id="KW-1133">Transmembrane helix</keyword>
<dbReference type="EMBL" id="VHSH01000003">
    <property type="protein sequence ID" value="TQV80510.1"/>
    <property type="molecule type" value="Genomic_DNA"/>
</dbReference>
<keyword evidence="1" id="KW-0472">Membrane</keyword>
<sequence length="71" mass="8078">MLHRTLLLFFICLTAVTAVTPARARFYWDGTPVFSALETWEIILVGIILLALTGAFLFILVKLINFFFAKK</sequence>
<evidence type="ECO:0000313" key="2">
    <source>
        <dbReference type="EMBL" id="TQV80510.1"/>
    </source>
</evidence>
<keyword evidence="3" id="KW-1185">Reference proteome</keyword>
<name>A0A545TTG7_9PROT</name>
<proteinExistence type="predicted"/>
<dbReference type="Proteomes" id="UP000315252">
    <property type="component" value="Unassembled WGS sequence"/>
</dbReference>
<protein>
    <submittedName>
        <fullName evidence="2">Uncharacterized protein</fullName>
    </submittedName>
</protein>
<dbReference type="AlphaFoldDB" id="A0A545TTG7"/>
<dbReference type="RefSeq" id="WP_142896224.1">
    <property type="nucleotide sequence ID" value="NZ_ML660054.1"/>
</dbReference>
<organism evidence="2 3">
    <name type="scientific">Denitrobaculum tricleocarpae</name>
    <dbReference type="NCBI Taxonomy" id="2591009"/>
    <lineage>
        <taxon>Bacteria</taxon>
        <taxon>Pseudomonadati</taxon>
        <taxon>Pseudomonadota</taxon>
        <taxon>Alphaproteobacteria</taxon>
        <taxon>Rhodospirillales</taxon>
        <taxon>Rhodospirillaceae</taxon>
        <taxon>Denitrobaculum</taxon>
    </lineage>
</organism>
<accession>A0A545TTG7</accession>